<name>A0A2G6KCV1_9BACT</name>
<dbReference type="Gene3D" id="1.10.260.40">
    <property type="entry name" value="lambda repressor-like DNA-binding domains"/>
    <property type="match status" value="1"/>
</dbReference>
<protein>
    <submittedName>
        <fullName evidence="6">LacI family transcriptional regulator</fullName>
    </submittedName>
</protein>
<evidence type="ECO:0000256" key="1">
    <source>
        <dbReference type="ARBA" id="ARBA00022491"/>
    </source>
</evidence>
<keyword evidence="2" id="KW-0805">Transcription regulation</keyword>
<gene>
    <name evidence="6" type="ORF">CSA56_11715</name>
</gene>
<feature type="domain" description="HTH lacI-type" evidence="5">
    <location>
        <begin position="3"/>
        <end position="59"/>
    </location>
</feature>
<dbReference type="CDD" id="cd06267">
    <property type="entry name" value="PBP1_LacI_sugar_binding-like"/>
    <property type="match status" value="1"/>
</dbReference>
<evidence type="ECO:0000256" key="3">
    <source>
        <dbReference type="ARBA" id="ARBA00023125"/>
    </source>
</evidence>
<dbReference type="EMBL" id="PDSK01000098">
    <property type="protein sequence ID" value="PIE33465.1"/>
    <property type="molecule type" value="Genomic_DNA"/>
</dbReference>
<dbReference type="GO" id="GO:0000976">
    <property type="term" value="F:transcription cis-regulatory region binding"/>
    <property type="evidence" value="ECO:0007669"/>
    <property type="project" value="TreeGrafter"/>
</dbReference>
<dbReference type="CDD" id="cd01392">
    <property type="entry name" value="HTH_LacI"/>
    <property type="match status" value="1"/>
</dbReference>
<evidence type="ECO:0000313" key="6">
    <source>
        <dbReference type="EMBL" id="PIE33465.1"/>
    </source>
</evidence>
<evidence type="ECO:0000259" key="5">
    <source>
        <dbReference type="PROSITE" id="PS50932"/>
    </source>
</evidence>
<keyword evidence="1" id="KW-0678">Repressor</keyword>
<dbReference type="PANTHER" id="PTHR30146:SF148">
    <property type="entry name" value="HTH-TYPE TRANSCRIPTIONAL REPRESSOR PURR-RELATED"/>
    <property type="match status" value="1"/>
</dbReference>
<evidence type="ECO:0000313" key="7">
    <source>
        <dbReference type="Proteomes" id="UP000230821"/>
    </source>
</evidence>
<dbReference type="InterPro" id="IPR010982">
    <property type="entry name" value="Lambda_DNA-bd_dom_sf"/>
</dbReference>
<dbReference type="InterPro" id="IPR000843">
    <property type="entry name" value="HTH_LacI"/>
</dbReference>
<dbReference type="Proteomes" id="UP000230821">
    <property type="component" value="Unassembled WGS sequence"/>
</dbReference>
<dbReference type="AlphaFoldDB" id="A0A2G6KCV1"/>
<dbReference type="PROSITE" id="PS00356">
    <property type="entry name" value="HTH_LACI_1"/>
    <property type="match status" value="1"/>
</dbReference>
<keyword evidence="4" id="KW-0804">Transcription</keyword>
<comment type="caution">
    <text evidence="6">The sequence shown here is derived from an EMBL/GenBank/DDBJ whole genome shotgun (WGS) entry which is preliminary data.</text>
</comment>
<dbReference type="SUPFAM" id="SSF53822">
    <property type="entry name" value="Periplasmic binding protein-like I"/>
    <property type="match status" value="1"/>
</dbReference>
<dbReference type="Pfam" id="PF00356">
    <property type="entry name" value="LacI"/>
    <property type="match status" value="1"/>
</dbReference>
<dbReference type="GO" id="GO:0003700">
    <property type="term" value="F:DNA-binding transcription factor activity"/>
    <property type="evidence" value="ECO:0007669"/>
    <property type="project" value="TreeGrafter"/>
</dbReference>
<accession>A0A2G6KCV1</accession>
<dbReference type="SUPFAM" id="SSF47413">
    <property type="entry name" value="lambda repressor-like DNA-binding domains"/>
    <property type="match status" value="1"/>
</dbReference>
<dbReference type="SMART" id="SM00354">
    <property type="entry name" value="HTH_LACI"/>
    <property type="match status" value="1"/>
</dbReference>
<keyword evidence="3" id="KW-0238">DNA-binding</keyword>
<dbReference type="InterPro" id="IPR001761">
    <property type="entry name" value="Peripla_BP/Lac1_sug-bd_dom"/>
</dbReference>
<sequence>MAVTLKDIAKRAGVSATTVSLVLNQGSNSRISEATRDKILHIVKELGYQTNKTPQPLPLTIPPTIGLVFTDITNPFFTTIAAVIENVASRYGYNIILCNTQKNIKKEKEYLDVLSRRRVDGLIIAPVDDQKSDLADFVKRETPLVFIDRCPAGMKSVNAILLNNVEGAYLATKYLLDLGHRRIGFIRGRKNVMTGKERLQGYYRALHEYDIPIDEQLICDGLFTTEGGQNATNTLLDLSSPPSALFSSGGVMSVGALIEIKQRGLVMPRDLSFISFDDEKWCLLTDPPLTVIAQPVNEIGTEAAQLVIQLIQGWGTETSQKIILKPTLFERGSCAQYPAIKN</sequence>
<evidence type="ECO:0000256" key="2">
    <source>
        <dbReference type="ARBA" id="ARBA00023015"/>
    </source>
</evidence>
<dbReference type="PRINTS" id="PR00036">
    <property type="entry name" value="HTHLACI"/>
</dbReference>
<reference evidence="6 7" key="1">
    <citation type="submission" date="2017-10" db="EMBL/GenBank/DDBJ databases">
        <title>Novel microbial diversity and functional potential in the marine mammal oral microbiome.</title>
        <authorList>
            <person name="Dudek N.K."/>
            <person name="Sun C.L."/>
            <person name="Burstein D."/>
            <person name="Kantor R.S."/>
            <person name="Aliaga Goltsman D.S."/>
            <person name="Bik E.M."/>
            <person name="Thomas B.C."/>
            <person name="Banfield J.F."/>
            <person name="Relman D.A."/>
        </authorList>
    </citation>
    <scope>NUCLEOTIDE SEQUENCE [LARGE SCALE GENOMIC DNA]</scope>
    <source>
        <strain evidence="6">DOLJORAL78_47_16</strain>
    </source>
</reference>
<dbReference type="Gene3D" id="3.40.50.2300">
    <property type="match status" value="2"/>
</dbReference>
<organism evidence="6 7">
    <name type="scientific">candidate division KSB3 bacterium</name>
    <dbReference type="NCBI Taxonomy" id="2044937"/>
    <lineage>
        <taxon>Bacteria</taxon>
        <taxon>candidate division KSB3</taxon>
    </lineage>
</organism>
<evidence type="ECO:0000256" key="4">
    <source>
        <dbReference type="ARBA" id="ARBA00023163"/>
    </source>
</evidence>
<dbReference type="PROSITE" id="PS50932">
    <property type="entry name" value="HTH_LACI_2"/>
    <property type="match status" value="1"/>
</dbReference>
<dbReference type="InterPro" id="IPR028082">
    <property type="entry name" value="Peripla_BP_I"/>
</dbReference>
<dbReference type="Pfam" id="PF00532">
    <property type="entry name" value="Peripla_BP_1"/>
    <property type="match status" value="1"/>
</dbReference>
<dbReference type="PANTHER" id="PTHR30146">
    <property type="entry name" value="LACI-RELATED TRANSCRIPTIONAL REPRESSOR"/>
    <property type="match status" value="1"/>
</dbReference>
<proteinExistence type="predicted"/>